<dbReference type="Gene3D" id="1.25.40.20">
    <property type="entry name" value="Ankyrin repeat-containing domain"/>
    <property type="match status" value="1"/>
</dbReference>
<comment type="caution">
    <text evidence="4">The sequence shown here is derived from an EMBL/GenBank/DDBJ whole genome shotgun (WGS) entry which is preliminary data.</text>
</comment>
<proteinExistence type="predicted"/>
<keyword evidence="5" id="KW-1185">Reference proteome</keyword>
<sequence length="116" mass="12310">MGEKGTKVYYGFLCVSSRVSYLISNVVPLLLVLSLRRGPGANVQDSSGYTGLHHAALNGHNNVVVLMLGHDASCNVQDAKGSTPLHLAAWAGHTEVVRTLLYQGPSVANVNHQVSC</sequence>
<dbReference type="EMBL" id="JACEEZ010005490">
    <property type="protein sequence ID" value="KAG0725593.1"/>
    <property type="molecule type" value="Genomic_DNA"/>
</dbReference>
<dbReference type="SUPFAM" id="SSF48403">
    <property type="entry name" value="Ankyrin repeat"/>
    <property type="match status" value="1"/>
</dbReference>
<evidence type="ECO:0000313" key="4">
    <source>
        <dbReference type="EMBL" id="KAG0725593.1"/>
    </source>
</evidence>
<dbReference type="GO" id="GO:0005829">
    <property type="term" value="C:cytosol"/>
    <property type="evidence" value="ECO:0007669"/>
    <property type="project" value="TreeGrafter"/>
</dbReference>
<dbReference type="InterPro" id="IPR002110">
    <property type="entry name" value="Ankyrin_rpt"/>
</dbReference>
<keyword evidence="1" id="KW-0677">Repeat</keyword>
<feature type="repeat" description="ANK" evidence="3">
    <location>
        <begin position="80"/>
        <end position="112"/>
    </location>
</feature>
<organism evidence="4 5">
    <name type="scientific">Chionoecetes opilio</name>
    <name type="common">Atlantic snow crab</name>
    <name type="synonym">Cancer opilio</name>
    <dbReference type="NCBI Taxonomy" id="41210"/>
    <lineage>
        <taxon>Eukaryota</taxon>
        <taxon>Metazoa</taxon>
        <taxon>Ecdysozoa</taxon>
        <taxon>Arthropoda</taxon>
        <taxon>Crustacea</taxon>
        <taxon>Multicrustacea</taxon>
        <taxon>Malacostraca</taxon>
        <taxon>Eumalacostraca</taxon>
        <taxon>Eucarida</taxon>
        <taxon>Decapoda</taxon>
        <taxon>Pleocyemata</taxon>
        <taxon>Brachyura</taxon>
        <taxon>Eubrachyura</taxon>
        <taxon>Majoidea</taxon>
        <taxon>Majidae</taxon>
        <taxon>Chionoecetes</taxon>
    </lineage>
</organism>
<gene>
    <name evidence="4" type="primary">Anks1b_1</name>
    <name evidence="4" type="ORF">GWK47_038333</name>
</gene>
<reference evidence="4" key="1">
    <citation type="submission" date="2020-07" db="EMBL/GenBank/DDBJ databases">
        <title>The High-quality genome of the commercially important snow crab, Chionoecetes opilio.</title>
        <authorList>
            <person name="Jeong J.-H."/>
            <person name="Ryu S."/>
        </authorList>
    </citation>
    <scope>NUCLEOTIDE SEQUENCE</scope>
    <source>
        <strain evidence="4">MADBK_172401_WGS</strain>
        <tissue evidence="4">Digestive gland</tissue>
    </source>
</reference>
<dbReference type="SMART" id="SM00248">
    <property type="entry name" value="ANK"/>
    <property type="match status" value="2"/>
</dbReference>
<dbReference type="InterPro" id="IPR036770">
    <property type="entry name" value="Ankyrin_rpt-contain_sf"/>
</dbReference>
<evidence type="ECO:0000256" key="1">
    <source>
        <dbReference type="ARBA" id="ARBA00022737"/>
    </source>
</evidence>
<name>A0A8J4YFH8_CHIOP</name>
<keyword evidence="2 3" id="KW-0040">ANK repeat</keyword>
<dbReference type="AlphaFoldDB" id="A0A8J4YFH8"/>
<protein>
    <submittedName>
        <fullName evidence="4">Ankyrin repeat and sterile alpha motif domain-containing protein 1B</fullName>
    </submittedName>
</protein>
<dbReference type="PROSITE" id="PS50297">
    <property type="entry name" value="ANK_REP_REGION"/>
    <property type="match status" value="2"/>
</dbReference>
<feature type="repeat" description="ANK" evidence="3">
    <location>
        <begin position="47"/>
        <end position="79"/>
    </location>
</feature>
<dbReference type="PROSITE" id="PS50088">
    <property type="entry name" value="ANK_REPEAT"/>
    <property type="match status" value="2"/>
</dbReference>
<dbReference type="Pfam" id="PF12796">
    <property type="entry name" value="Ank_2"/>
    <property type="match status" value="1"/>
</dbReference>
<evidence type="ECO:0000256" key="3">
    <source>
        <dbReference type="PROSITE-ProRule" id="PRU00023"/>
    </source>
</evidence>
<evidence type="ECO:0000256" key="2">
    <source>
        <dbReference type="ARBA" id="ARBA00023043"/>
    </source>
</evidence>
<dbReference type="InterPro" id="IPR033635">
    <property type="entry name" value="ANKS1/Caskin"/>
</dbReference>
<dbReference type="Proteomes" id="UP000770661">
    <property type="component" value="Unassembled WGS sequence"/>
</dbReference>
<dbReference type="OrthoDB" id="6370481at2759"/>
<dbReference type="PANTHER" id="PTHR24174:SF1">
    <property type="entry name" value="IP14385P"/>
    <property type="match status" value="1"/>
</dbReference>
<evidence type="ECO:0000313" key="5">
    <source>
        <dbReference type="Proteomes" id="UP000770661"/>
    </source>
</evidence>
<accession>A0A8J4YFH8</accession>
<dbReference type="PANTHER" id="PTHR24174">
    <property type="entry name" value="ANKYRIN REPEAT AND STERILE ALPHA MOTIF DOMAIN-CONTAINING PROTEIN 1"/>
    <property type="match status" value="1"/>
</dbReference>